<evidence type="ECO:0000259" key="3">
    <source>
        <dbReference type="Pfam" id="PF13525"/>
    </source>
</evidence>
<dbReference type="GO" id="GO:0051301">
    <property type="term" value="P:cell division"/>
    <property type="evidence" value="ECO:0007669"/>
    <property type="project" value="InterPro"/>
</dbReference>
<dbReference type="InterPro" id="IPR034706">
    <property type="entry name" value="CpoB"/>
</dbReference>
<feature type="repeat" description="TPR" evidence="2">
    <location>
        <begin position="156"/>
        <end position="189"/>
    </location>
</feature>
<gene>
    <name evidence="4" type="ordered locus">Geob_1555</name>
</gene>
<proteinExistence type="inferred from homology"/>
<dbReference type="Proteomes" id="UP000007721">
    <property type="component" value="Chromosome"/>
</dbReference>
<dbReference type="EMBL" id="CP001390">
    <property type="protein sequence ID" value="ACM19913.1"/>
    <property type="molecule type" value="Genomic_DNA"/>
</dbReference>
<evidence type="ECO:0000256" key="1">
    <source>
        <dbReference type="ARBA" id="ARBA00022729"/>
    </source>
</evidence>
<dbReference type="RefSeq" id="WP_012646642.1">
    <property type="nucleotide sequence ID" value="NC_011979.1"/>
</dbReference>
<dbReference type="Pfam" id="PF13525">
    <property type="entry name" value="YfiO"/>
    <property type="match status" value="1"/>
</dbReference>
<keyword evidence="5" id="KW-1185">Reference proteome</keyword>
<evidence type="ECO:0000256" key="2">
    <source>
        <dbReference type="PROSITE-ProRule" id="PRU00339"/>
    </source>
</evidence>
<dbReference type="HOGENOM" id="CLU_044315_3_1_7"/>
<keyword evidence="1" id="KW-0732">Signal</keyword>
<evidence type="ECO:0000313" key="4">
    <source>
        <dbReference type="EMBL" id="ACM19913.1"/>
    </source>
</evidence>
<dbReference type="SMART" id="SM00028">
    <property type="entry name" value="TPR"/>
    <property type="match status" value="3"/>
</dbReference>
<sequence>MRVWIMIVVVVFFALLAGCGSNDLVVRKQMEMEARIEQLAQANVSANTRLTTLATEVKELQSRLNASTADIDAMKPGMAELKASLESIHEKVAELNNPKVSKIEVVNREPSAAEGDSAHQDTYVKAFGLFSANNYNAAIDAFEAFMKAYPDSEYVGNAMYWVGECYYTQHNYNEALESFSKVISTFPDGNKVPDAMLKVGYTLISMNEPAKAKESLQALVDKFPKSQAAAKAREKLVRLSK</sequence>
<dbReference type="PROSITE" id="PS51257">
    <property type="entry name" value="PROKAR_LIPOPROTEIN"/>
    <property type="match status" value="1"/>
</dbReference>
<organism evidence="4 5">
    <name type="scientific">Geotalea daltonii (strain DSM 22248 / JCM 15807 / FRC-32)</name>
    <name type="common">Geobacter daltonii</name>
    <dbReference type="NCBI Taxonomy" id="316067"/>
    <lineage>
        <taxon>Bacteria</taxon>
        <taxon>Pseudomonadati</taxon>
        <taxon>Thermodesulfobacteriota</taxon>
        <taxon>Desulfuromonadia</taxon>
        <taxon>Geobacterales</taxon>
        <taxon>Geobacteraceae</taxon>
        <taxon>Geotalea</taxon>
    </lineage>
</organism>
<dbReference type="NCBIfam" id="TIGR02795">
    <property type="entry name" value="tol_pal_ybgF"/>
    <property type="match status" value="1"/>
</dbReference>
<dbReference type="InterPro" id="IPR011990">
    <property type="entry name" value="TPR-like_helical_dom_sf"/>
</dbReference>
<dbReference type="InterPro" id="IPR019734">
    <property type="entry name" value="TPR_rpt"/>
</dbReference>
<dbReference type="STRING" id="316067.Geob_1555"/>
<dbReference type="HAMAP" id="MF_02066">
    <property type="entry name" value="CpoB"/>
    <property type="match status" value="1"/>
</dbReference>
<reference evidence="4 5" key="1">
    <citation type="submission" date="2009-01" db="EMBL/GenBank/DDBJ databases">
        <title>Complete sequence of Geobacter sp. FRC-32.</title>
        <authorList>
            <consortium name="US DOE Joint Genome Institute"/>
            <person name="Lucas S."/>
            <person name="Copeland A."/>
            <person name="Lapidus A."/>
            <person name="Glavina del Rio T."/>
            <person name="Dalin E."/>
            <person name="Tice H."/>
            <person name="Bruce D."/>
            <person name="Goodwin L."/>
            <person name="Pitluck S."/>
            <person name="Saunders E."/>
            <person name="Brettin T."/>
            <person name="Detter J.C."/>
            <person name="Han C."/>
            <person name="Larimer F."/>
            <person name="Land M."/>
            <person name="Hauser L."/>
            <person name="Kyrpides N."/>
            <person name="Ovchinnikova G."/>
            <person name="Kostka J."/>
            <person name="Richardson P."/>
        </authorList>
    </citation>
    <scope>NUCLEOTIDE SEQUENCE [LARGE SCALE GENOMIC DNA]</scope>
    <source>
        <strain evidence="5">DSM 22248 / JCM 15807 / FRC-32</strain>
    </source>
</reference>
<dbReference type="Gene3D" id="1.20.5.340">
    <property type="match status" value="1"/>
</dbReference>
<name>B9M5F8_GEODF</name>
<keyword evidence="2" id="KW-0802">TPR repeat</keyword>
<dbReference type="AlphaFoldDB" id="B9M5F8"/>
<keyword evidence="4" id="KW-0449">Lipoprotein</keyword>
<dbReference type="Gene3D" id="1.25.40.10">
    <property type="entry name" value="Tetratricopeptide repeat domain"/>
    <property type="match status" value="1"/>
</dbReference>
<evidence type="ECO:0000313" key="5">
    <source>
        <dbReference type="Proteomes" id="UP000007721"/>
    </source>
</evidence>
<accession>B9M5F8</accession>
<dbReference type="eggNOG" id="COG1729">
    <property type="taxonomic scope" value="Bacteria"/>
</dbReference>
<protein>
    <submittedName>
        <fullName evidence="4">TPR domain lipoprotein</fullName>
    </submittedName>
</protein>
<dbReference type="KEGG" id="geo:Geob_1555"/>
<dbReference type="InterPro" id="IPR039565">
    <property type="entry name" value="BamD-like"/>
</dbReference>
<dbReference type="PROSITE" id="PS50005">
    <property type="entry name" value="TPR"/>
    <property type="match status" value="1"/>
</dbReference>
<feature type="domain" description="Outer membrane lipoprotein BamD-like" evidence="3">
    <location>
        <begin position="119"/>
        <end position="239"/>
    </location>
</feature>
<dbReference type="SUPFAM" id="SSF48452">
    <property type="entry name" value="TPR-like"/>
    <property type="match status" value="1"/>
</dbReference>
<dbReference type="OrthoDB" id="9781271at2"/>
<dbReference type="InterPro" id="IPR014162">
    <property type="entry name" value="CpoB_C"/>
</dbReference>